<dbReference type="InterPro" id="IPR036259">
    <property type="entry name" value="MFS_trans_sf"/>
</dbReference>
<evidence type="ECO:0000313" key="11">
    <source>
        <dbReference type="Proteomes" id="UP000031036"/>
    </source>
</evidence>
<reference evidence="10 11" key="1">
    <citation type="submission" date="2014-11" db="EMBL/GenBank/DDBJ databases">
        <title>Genetic blueprint of the zoonotic pathogen Toxocara canis.</title>
        <authorList>
            <person name="Zhu X.-Q."/>
            <person name="Korhonen P.K."/>
            <person name="Cai H."/>
            <person name="Young N.D."/>
            <person name="Nejsum P."/>
            <person name="von Samson-Himmelstjerna G."/>
            <person name="Boag P.R."/>
            <person name="Tan P."/>
            <person name="Li Q."/>
            <person name="Min J."/>
            <person name="Yang Y."/>
            <person name="Wang X."/>
            <person name="Fang X."/>
            <person name="Hall R.S."/>
            <person name="Hofmann A."/>
            <person name="Sternberg P.W."/>
            <person name="Jex A.R."/>
            <person name="Gasser R.B."/>
        </authorList>
    </citation>
    <scope>NUCLEOTIDE SEQUENCE [LARGE SCALE GENOMIC DNA]</scope>
    <source>
        <strain evidence="10">PN_DK_2014</strain>
    </source>
</reference>
<feature type="transmembrane region" description="Helical" evidence="8">
    <location>
        <begin position="213"/>
        <end position="233"/>
    </location>
</feature>
<feature type="transmembrane region" description="Helical" evidence="8">
    <location>
        <begin position="390"/>
        <end position="408"/>
    </location>
</feature>
<feature type="region of interest" description="Disordered" evidence="7">
    <location>
        <begin position="1"/>
        <end position="45"/>
    </location>
</feature>
<gene>
    <name evidence="10" type="primary">spns1</name>
    <name evidence="10" type="ORF">Tcan_15844</name>
</gene>
<keyword evidence="3 8" id="KW-0812">Transmembrane</keyword>
<dbReference type="Gene3D" id="1.20.1250.20">
    <property type="entry name" value="MFS general substrate transporter like domains"/>
    <property type="match status" value="1"/>
</dbReference>
<feature type="transmembrane region" description="Helical" evidence="8">
    <location>
        <begin position="428"/>
        <end position="449"/>
    </location>
</feature>
<feature type="transmembrane region" description="Helical" evidence="8">
    <location>
        <begin position="182"/>
        <end position="201"/>
    </location>
</feature>
<evidence type="ECO:0000259" key="9">
    <source>
        <dbReference type="PROSITE" id="PS50850"/>
    </source>
</evidence>
<feature type="transmembrane region" description="Helical" evidence="8">
    <location>
        <begin position="364"/>
        <end position="384"/>
    </location>
</feature>
<dbReference type="Pfam" id="PF07690">
    <property type="entry name" value="MFS_1"/>
    <property type="match status" value="1"/>
</dbReference>
<name>A0A0B2UTL4_TOXCA</name>
<dbReference type="AlphaFoldDB" id="A0A0B2UTL4"/>
<dbReference type="InterPro" id="IPR020846">
    <property type="entry name" value="MFS_dom"/>
</dbReference>
<dbReference type="OrthoDB" id="6770063at2759"/>
<feature type="domain" description="Major facilitator superfamily (MFS) profile" evidence="9">
    <location>
        <begin position="56"/>
        <end position="496"/>
    </location>
</feature>
<dbReference type="InterPro" id="IPR011701">
    <property type="entry name" value="MFS"/>
</dbReference>
<evidence type="ECO:0000256" key="2">
    <source>
        <dbReference type="ARBA" id="ARBA00022448"/>
    </source>
</evidence>
<keyword evidence="2" id="KW-0813">Transport</keyword>
<evidence type="ECO:0000313" key="10">
    <source>
        <dbReference type="EMBL" id="KHN74411.1"/>
    </source>
</evidence>
<dbReference type="CDD" id="cd17328">
    <property type="entry name" value="MFS_spinster_like"/>
    <property type="match status" value="1"/>
</dbReference>
<feature type="transmembrane region" description="Helical" evidence="8">
    <location>
        <begin position="93"/>
        <end position="114"/>
    </location>
</feature>
<dbReference type="PANTHER" id="PTHR23505:SF88">
    <property type="entry name" value="MAJOR FACILITATOR SUPERFAMILY (MFS) PROFILE DOMAIN-CONTAINING PROTEIN"/>
    <property type="match status" value="1"/>
</dbReference>
<dbReference type="GO" id="GO:0016020">
    <property type="term" value="C:membrane"/>
    <property type="evidence" value="ECO:0007669"/>
    <property type="project" value="UniProtKB-SubCell"/>
</dbReference>
<proteinExistence type="inferred from homology"/>
<accession>A0A0B2UTL4</accession>
<protein>
    <submittedName>
        <fullName evidence="10">Protein spinster-like protein 1</fullName>
    </submittedName>
</protein>
<evidence type="ECO:0000256" key="7">
    <source>
        <dbReference type="SAM" id="MobiDB-lite"/>
    </source>
</evidence>
<evidence type="ECO:0000256" key="8">
    <source>
        <dbReference type="SAM" id="Phobius"/>
    </source>
</evidence>
<comment type="caution">
    <text evidence="10">The sequence shown here is derived from an EMBL/GenBank/DDBJ whole genome shotgun (WGS) entry which is preliminary data.</text>
</comment>
<comment type="subcellular location">
    <subcellularLocation>
        <location evidence="1">Membrane</location>
        <topology evidence="1">Multi-pass membrane protein</topology>
    </subcellularLocation>
</comment>
<dbReference type="STRING" id="6265.A0A0B2UTL4"/>
<feature type="transmembrane region" description="Helical" evidence="8">
    <location>
        <begin position="49"/>
        <end position="69"/>
    </location>
</feature>
<dbReference type="GO" id="GO:0022857">
    <property type="term" value="F:transmembrane transporter activity"/>
    <property type="evidence" value="ECO:0007669"/>
    <property type="project" value="InterPro"/>
</dbReference>
<evidence type="ECO:0000256" key="6">
    <source>
        <dbReference type="ARBA" id="ARBA00024338"/>
    </source>
</evidence>
<evidence type="ECO:0000256" key="4">
    <source>
        <dbReference type="ARBA" id="ARBA00022989"/>
    </source>
</evidence>
<keyword evidence="4 8" id="KW-1133">Transmembrane helix</keyword>
<sequence>MKDRGGNVDAFEDPFQMDPIKFYPDSDVSRAESQTTDSTKMEPKRSPKVGFQGYICIFVLFLINLLNYMDRYTVAGVLTDIQRFFGINDAQGGLLQTMFIVFYMVFAPLCGFLGDRYNRKWIMTAGIAVWVLAVFTSSFVPANMFWLFLLLRGIVGVGEASYATIAPTIIADMFVSTVRSRVLMFFYFAIPVGSGLGYMVGSYVASAFGSWGWGVRVTPILGIICLLLIIFIIKEPKRGEVELAKGAANASGITPTSYWEDLKALCQIPTYINATLAYTSVVFVTGTLSWWGPTAISHAFAIKENLNSTDLLSGNEKDNINFIFGIVTMVGGFVGVSAGTALAQVWSQGKCCCRRLKSARANPLVCALGSALGVPFLFLALHLIQTNMDVAWIFLFLIITSVCLNWSINVEILLDVVTPQRRSVANSWQILISHLLGDASGPYIIGLVSDAIRGSNKTPSAQFDALIKAFYIPNVILVVSAVLFIVAAAFFIRDKRRFHEQMGYSSSAADASYNGKEIQIKTITGIENQAFA</sequence>
<dbReference type="EMBL" id="JPKZ01002916">
    <property type="protein sequence ID" value="KHN74411.1"/>
    <property type="molecule type" value="Genomic_DNA"/>
</dbReference>
<comment type="similarity">
    <text evidence="6">Belongs to the major facilitator superfamily. Spinster (TC 2.A.1.49) family.</text>
</comment>
<feature type="transmembrane region" description="Helical" evidence="8">
    <location>
        <begin position="320"/>
        <end position="343"/>
    </location>
</feature>
<evidence type="ECO:0000256" key="3">
    <source>
        <dbReference type="ARBA" id="ARBA00022692"/>
    </source>
</evidence>
<dbReference type="Proteomes" id="UP000031036">
    <property type="component" value="Unassembled WGS sequence"/>
</dbReference>
<dbReference type="PROSITE" id="PS50850">
    <property type="entry name" value="MFS"/>
    <property type="match status" value="1"/>
</dbReference>
<keyword evidence="5 8" id="KW-0472">Membrane</keyword>
<dbReference type="InterPro" id="IPR044770">
    <property type="entry name" value="MFS_spinster-like"/>
</dbReference>
<feature type="transmembrane region" description="Helical" evidence="8">
    <location>
        <begin position="121"/>
        <end position="140"/>
    </location>
</feature>
<feature type="transmembrane region" description="Helical" evidence="8">
    <location>
        <begin position="146"/>
        <end position="170"/>
    </location>
</feature>
<dbReference type="PANTHER" id="PTHR23505">
    <property type="entry name" value="SPINSTER"/>
    <property type="match status" value="1"/>
</dbReference>
<organism evidence="10 11">
    <name type="scientific">Toxocara canis</name>
    <name type="common">Canine roundworm</name>
    <dbReference type="NCBI Taxonomy" id="6265"/>
    <lineage>
        <taxon>Eukaryota</taxon>
        <taxon>Metazoa</taxon>
        <taxon>Ecdysozoa</taxon>
        <taxon>Nematoda</taxon>
        <taxon>Chromadorea</taxon>
        <taxon>Rhabditida</taxon>
        <taxon>Spirurina</taxon>
        <taxon>Ascaridomorpha</taxon>
        <taxon>Ascaridoidea</taxon>
        <taxon>Toxocaridae</taxon>
        <taxon>Toxocara</taxon>
    </lineage>
</organism>
<dbReference type="OMA" id="YICAAGL"/>
<feature type="transmembrane region" description="Helical" evidence="8">
    <location>
        <begin position="271"/>
        <end position="291"/>
    </location>
</feature>
<keyword evidence="11" id="KW-1185">Reference proteome</keyword>
<feature type="transmembrane region" description="Helical" evidence="8">
    <location>
        <begin position="469"/>
        <end position="492"/>
    </location>
</feature>
<evidence type="ECO:0000256" key="5">
    <source>
        <dbReference type="ARBA" id="ARBA00023136"/>
    </source>
</evidence>
<dbReference type="SUPFAM" id="SSF103473">
    <property type="entry name" value="MFS general substrate transporter"/>
    <property type="match status" value="1"/>
</dbReference>
<evidence type="ECO:0000256" key="1">
    <source>
        <dbReference type="ARBA" id="ARBA00004141"/>
    </source>
</evidence>